<evidence type="ECO:0000256" key="4">
    <source>
        <dbReference type="ARBA" id="ARBA00023002"/>
    </source>
</evidence>
<proteinExistence type="inferred from homology"/>
<comment type="catalytic activity">
    <reaction evidence="5">
        <text>pyridoxine 5'-phosphate + O2 = pyridoxal 5'-phosphate + H2O2</text>
        <dbReference type="Rhea" id="RHEA:15149"/>
        <dbReference type="ChEBI" id="CHEBI:15379"/>
        <dbReference type="ChEBI" id="CHEBI:16240"/>
        <dbReference type="ChEBI" id="CHEBI:58589"/>
        <dbReference type="ChEBI" id="CHEBI:597326"/>
        <dbReference type="EC" id="1.4.3.5"/>
    </reaction>
</comment>
<dbReference type="OrthoDB" id="9780392at2"/>
<name>A0A1H9YPM9_9GAMM</name>
<comment type="similarity">
    <text evidence="1 5">Belongs to the pyridoxamine 5'-phosphate oxidase family.</text>
</comment>
<dbReference type="HAMAP" id="MF_01629">
    <property type="entry name" value="PdxH"/>
    <property type="match status" value="1"/>
</dbReference>
<protein>
    <recommendedName>
        <fullName evidence="5">Pyridoxine/pyridoxamine 5'-phosphate oxidase</fullName>
        <ecNumber evidence="5">1.4.3.5</ecNumber>
    </recommendedName>
    <alternativeName>
        <fullName evidence="5">PNP/PMP oxidase</fullName>
        <shortName evidence="5">PNPOx</shortName>
    </alternativeName>
    <alternativeName>
        <fullName evidence="5">Pyridoxal 5'-phosphate synthase</fullName>
    </alternativeName>
</protein>
<dbReference type="PANTHER" id="PTHR10851:SF0">
    <property type="entry name" value="PYRIDOXINE-5'-PHOSPHATE OXIDASE"/>
    <property type="match status" value="1"/>
</dbReference>
<comment type="function">
    <text evidence="5">Catalyzes the oxidation of either pyridoxine 5'-phosphate (PNP) or pyridoxamine 5'-phosphate (PMP) into pyridoxal 5'-phosphate (PLP).</text>
</comment>
<feature type="binding site" evidence="5 7">
    <location>
        <position position="87"/>
    </location>
    <ligand>
        <name>FMN</name>
        <dbReference type="ChEBI" id="CHEBI:58210"/>
    </ligand>
</feature>
<evidence type="ECO:0000256" key="5">
    <source>
        <dbReference type="HAMAP-Rule" id="MF_01629"/>
    </source>
</evidence>
<dbReference type="PROSITE" id="PS01064">
    <property type="entry name" value="PYRIDOX_OXIDASE"/>
    <property type="match status" value="1"/>
</dbReference>
<gene>
    <name evidence="5" type="primary">pdxH</name>
    <name evidence="10" type="ORF">SAMN02583745_00290</name>
</gene>
<feature type="binding site" evidence="5 7">
    <location>
        <position position="189"/>
    </location>
    <ligand>
        <name>FMN</name>
        <dbReference type="ChEBI" id="CHEBI:58210"/>
    </ligand>
</feature>
<comment type="pathway">
    <text evidence="5">Cofactor metabolism; pyridoxal 5'-phosphate salvage; pyridoxal 5'-phosphate from pyridoxamine 5'-phosphate: step 1/1.</text>
</comment>
<feature type="binding site" evidence="5 6">
    <location>
        <position position="68"/>
    </location>
    <ligand>
        <name>substrate</name>
    </ligand>
</feature>
<evidence type="ECO:0000259" key="9">
    <source>
        <dbReference type="Pfam" id="PF10590"/>
    </source>
</evidence>
<dbReference type="AlphaFoldDB" id="A0A1H9YPM9"/>
<dbReference type="InterPro" id="IPR012349">
    <property type="entry name" value="Split_barrel_FMN-bd"/>
</dbReference>
<feature type="binding site" evidence="5 6">
    <location>
        <position position="135"/>
    </location>
    <ligand>
        <name>substrate</name>
    </ligand>
</feature>
<accession>A0A1H9YPM9</accession>
<evidence type="ECO:0000313" key="11">
    <source>
        <dbReference type="Proteomes" id="UP000242642"/>
    </source>
</evidence>
<dbReference type="Pfam" id="PF01243">
    <property type="entry name" value="PNPOx_N"/>
    <property type="match status" value="1"/>
</dbReference>
<evidence type="ECO:0000256" key="1">
    <source>
        <dbReference type="ARBA" id="ARBA00007301"/>
    </source>
</evidence>
<feature type="binding site" evidence="5 6">
    <location>
        <position position="131"/>
    </location>
    <ligand>
        <name>substrate</name>
    </ligand>
</feature>
<dbReference type="UniPathway" id="UPA01068">
    <property type="reaction ID" value="UER00304"/>
</dbReference>
<feature type="domain" description="Pyridoxine 5'-phosphate oxidase dimerisation C-terminal" evidence="9">
    <location>
        <begin position="176"/>
        <end position="218"/>
    </location>
</feature>
<comment type="subunit">
    <text evidence="5">Homodimer.</text>
</comment>
<comment type="caution">
    <text evidence="5">Lacks conserved residue(s) required for the propagation of feature annotation.</text>
</comment>
<comment type="catalytic activity">
    <reaction evidence="5">
        <text>pyridoxamine 5'-phosphate + O2 + H2O = pyridoxal 5'-phosphate + H2O2 + NH4(+)</text>
        <dbReference type="Rhea" id="RHEA:15817"/>
        <dbReference type="ChEBI" id="CHEBI:15377"/>
        <dbReference type="ChEBI" id="CHEBI:15379"/>
        <dbReference type="ChEBI" id="CHEBI:16240"/>
        <dbReference type="ChEBI" id="CHEBI:28938"/>
        <dbReference type="ChEBI" id="CHEBI:58451"/>
        <dbReference type="ChEBI" id="CHEBI:597326"/>
        <dbReference type="EC" id="1.4.3.5"/>
    </reaction>
</comment>
<dbReference type="Gene3D" id="2.30.110.10">
    <property type="entry name" value="Electron Transport, Fmn-binding Protein, Chain A"/>
    <property type="match status" value="1"/>
</dbReference>
<feature type="binding site" evidence="6">
    <location>
        <begin position="10"/>
        <end position="13"/>
    </location>
    <ligand>
        <name>substrate</name>
    </ligand>
</feature>
<dbReference type="SUPFAM" id="SSF50475">
    <property type="entry name" value="FMN-binding split barrel"/>
    <property type="match status" value="1"/>
</dbReference>
<evidence type="ECO:0000313" key="10">
    <source>
        <dbReference type="EMBL" id="SES71042.1"/>
    </source>
</evidence>
<dbReference type="EC" id="1.4.3.5" evidence="5"/>
<evidence type="ECO:0000256" key="3">
    <source>
        <dbReference type="ARBA" id="ARBA00022643"/>
    </source>
</evidence>
<dbReference type="NCBIfam" id="TIGR00558">
    <property type="entry name" value="pdxH"/>
    <property type="match status" value="1"/>
</dbReference>
<dbReference type="RefSeq" id="WP_093317075.1">
    <property type="nucleotide sequence ID" value="NZ_FOHV01000002.1"/>
</dbReference>
<dbReference type="PIRSF" id="PIRSF000190">
    <property type="entry name" value="Pyd_amn-ph_oxd"/>
    <property type="match status" value="1"/>
</dbReference>
<comment type="pathway">
    <text evidence="5">Cofactor metabolism; pyridoxal 5'-phosphate salvage; pyridoxal 5'-phosphate from pyridoxine 5'-phosphate: step 1/1.</text>
</comment>
<feature type="binding site" evidence="5 6">
    <location>
        <begin position="195"/>
        <end position="197"/>
    </location>
    <ligand>
        <name>substrate</name>
    </ligand>
</feature>
<feature type="domain" description="Pyridoxamine 5'-phosphate oxidase N-terminal" evidence="8">
    <location>
        <begin position="36"/>
        <end position="156"/>
    </location>
</feature>
<keyword evidence="2 5" id="KW-0285">Flavoprotein</keyword>
<dbReference type="GO" id="GO:0010181">
    <property type="term" value="F:FMN binding"/>
    <property type="evidence" value="ECO:0007669"/>
    <property type="project" value="UniProtKB-UniRule"/>
</dbReference>
<dbReference type="GO" id="GO:0004733">
    <property type="term" value="F:pyridoxamine phosphate oxidase activity"/>
    <property type="evidence" value="ECO:0007669"/>
    <property type="project" value="UniProtKB-UniRule"/>
</dbReference>
<evidence type="ECO:0000256" key="2">
    <source>
        <dbReference type="ARBA" id="ARBA00022630"/>
    </source>
</evidence>
<feature type="binding site" evidence="5 7">
    <location>
        <position position="109"/>
    </location>
    <ligand>
        <name>FMN</name>
        <dbReference type="ChEBI" id="CHEBI:58210"/>
    </ligand>
</feature>
<dbReference type="Pfam" id="PF10590">
    <property type="entry name" value="PNP_phzG_C"/>
    <property type="match status" value="1"/>
</dbReference>
<evidence type="ECO:0000256" key="6">
    <source>
        <dbReference type="PIRSR" id="PIRSR000190-1"/>
    </source>
</evidence>
<keyword evidence="5" id="KW-0664">Pyridoxine biosynthesis</keyword>
<dbReference type="InterPro" id="IPR019576">
    <property type="entry name" value="Pyridoxamine_oxidase_dimer_C"/>
</dbReference>
<dbReference type="InterPro" id="IPR000659">
    <property type="entry name" value="Pyridox_Oxase"/>
</dbReference>
<evidence type="ECO:0000256" key="7">
    <source>
        <dbReference type="PIRSR" id="PIRSR000190-2"/>
    </source>
</evidence>
<comment type="cofactor">
    <cofactor evidence="5 7">
        <name>FMN</name>
        <dbReference type="ChEBI" id="CHEBI:58210"/>
    </cofactor>
    <text evidence="5 7">Binds 1 FMN per subunit.</text>
</comment>
<feature type="binding site" evidence="5 7">
    <location>
        <begin position="80"/>
        <end position="81"/>
    </location>
    <ligand>
        <name>FMN</name>
        <dbReference type="ChEBI" id="CHEBI:58210"/>
    </ligand>
</feature>
<dbReference type="NCBIfam" id="NF004231">
    <property type="entry name" value="PRK05679.1"/>
    <property type="match status" value="1"/>
</dbReference>
<dbReference type="PANTHER" id="PTHR10851">
    <property type="entry name" value="PYRIDOXINE-5-PHOSPHATE OXIDASE"/>
    <property type="match status" value="1"/>
</dbReference>
<keyword evidence="4 5" id="KW-0560">Oxidoreductase</keyword>
<dbReference type="InterPro" id="IPR019740">
    <property type="entry name" value="Pyridox_Oxase_CS"/>
</dbReference>
<keyword evidence="11" id="KW-1185">Reference proteome</keyword>
<keyword evidence="3 5" id="KW-0288">FMN</keyword>
<dbReference type="EMBL" id="FOHV01000002">
    <property type="protein sequence ID" value="SES71042.1"/>
    <property type="molecule type" value="Genomic_DNA"/>
</dbReference>
<dbReference type="InterPro" id="IPR011576">
    <property type="entry name" value="Pyridox_Oxase_N"/>
</dbReference>
<dbReference type="STRING" id="1123402.SAMN02583745_00290"/>
<dbReference type="GO" id="GO:0008615">
    <property type="term" value="P:pyridoxine biosynthetic process"/>
    <property type="evidence" value="ECO:0007669"/>
    <property type="project" value="UniProtKB-UniRule"/>
</dbReference>
<sequence length="218" mass="24907">MDNQQLANLRREYQLGRLTRADLTANPFILLETWLDDAKNANIPDPSAFVLGTVNAQGQASQRIVLMKGLDAGQGTLNFFTNYESQKAQEIAHNPQVSILFPWYMIERQVIATGVVSKLSSTDSERYFYSRPKESQIAAIASSQSSTLNSKTTLLDKYNKLLLQYQNETVPFPKNWGGFQIKINQIEFWQGGEHRLHDRFRYTVQNTNNSWSIDRISP</sequence>
<feature type="binding site" evidence="5 6">
    <location>
        <position position="127"/>
    </location>
    <ligand>
        <name>substrate</name>
    </ligand>
</feature>
<organism evidence="10 11">
    <name type="scientific">Thorsellia anophelis DSM 18579</name>
    <dbReference type="NCBI Taxonomy" id="1123402"/>
    <lineage>
        <taxon>Bacteria</taxon>
        <taxon>Pseudomonadati</taxon>
        <taxon>Pseudomonadota</taxon>
        <taxon>Gammaproteobacteria</taxon>
        <taxon>Enterobacterales</taxon>
        <taxon>Thorselliaceae</taxon>
        <taxon>Thorsellia</taxon>
    </lineage>
</organism>
<feature type="binding site" evidence="5 7">
    <location>
        <position position="199"/>
    </location>
    <ligand>
        <name>FMN</name>
        <dbReference type="ChEBI" id="CHEBI:58210"/>
    </ligand>
</feature>
<dbReference type="Proteomes" id="UP000242642">
    <property type="component" value="Unassembled WGS sequence"/>
</dbReference>
<reference evidence="11" key="1">
    <citation type="submission" date="2016-10" db="EMBL/GenBank/DDBJ databases">
        <authorList>
            <person name="Varghese N."/>
            <person name="Submissions S."/>
        </authorList>
    </citation>
    <scope>NUCLEOTIDE SEQUENCE [LARGE SCALE GENOMIC DNA]</scope>
    <source>
        <strain evidence="11">DSM 18579</strain>
    </source>
</reference>
<evidence type="ECO:0000259" key="8">
    <source>
        <dbReference type="Pfam" id="PF01243"/>
    </source>
</evidence>
<feature type="binding site" evidence="5 7">
    <location>
        <begin position="63"/>
        <end position="68"/>
    </location>
    <ligand>
        <name>FMN</name>
        <dbReference type="ChEBI" id="CHEBI:58210"/>
    </ligand>
</feature>
<feature type="binding site" evidence="5 7">
    <location>
        <begin position="144"/>
        <end position="145"/>
    </location>
    <ligand>
        <name>FMN</name>
        <dbReference type="ChEBI" id="CHEBI:58210"/>
    </ligand>
</feature>